<dbReference type="GO" id="GO:0016491">
    <property type="term" value="F:oxidoreductase activity"/>
    <property type="evidence" value="ECO:0007669"/>
    <property type="project" value="UniProtKB-KW"/>
</dbReference>
<dbReference type="RefSeq" id="WP_018964844.1">
    <property type="nucleotide sequence ID" value="NZ_JASBZW010000037.1"/>
</dbReference>
<dbReference type="InterPro" id="IPR029479">
    <property type="entry name" value="Nitroreductase"/>
</dbReference>
<comment type="cofactor">
    <cofactor evidence="1">
        <name>FMN</name>
        <dbReference type="ChEBI" id="CHEBI:58210"/>
    </cofactor>
</comment>
<dbReference type="EMBL" id="JRAK01000004">
    <property type="protein sequence ID" value="KGN95242.1"/>
    <property type="molecule type" value="Genomic_DNA"/>
</dbReference>
<comment type="similarity">
    <text evidence="2">Belongs to the nitroreductase family.</text>
</comment>
<dbReference type="PANTHER" id="PTHR43673:SF2">
    <property type="entry name" value="NITROREDUCTASE"/>
    <property type="match status" value="1"/>
</dbReference>
<evidence type="ECO:0000313" key="7">
    <source>
        <dbReference type="EMBL" id="KGN95242.1"/>
    </source>
</evidence>
<evidence type="ECO:0000256" key="1">
    <source>
        <dbReference type="ARBA" id="ARBA00001917"/>
    </source>
</evidence>
<protein>
    <submittedName>
        <fullName evidence="7">NAD(P)H nitroreductase</fullName>
    </submittedName>
</protein>
<keyword evidence="8" id="KW-1185">Reference proteome</keyword>
<keyword evidence="3" id="KW-0285">Flavoprotein</keyword>
<feature type="domain" description="Nitroreductase" evidence="6">
    <location>
        <begin position="8"/>
        <end position="152"/>
    </location>
</feature>
<name>A0A099WXB6_9PORP</name>
<dbReference type="Gene3D" id="3.40.109.10">
    <property type="entry name" value="NADH Oxidase"/>
    <property type="match status" value="1"/>
</dbReference>
<gene>
    <name evidence="7" type="ORF">HR15_00150</name>
</gene>
<evidence type="ECO:0000259" key="6">
    <source>
        <dbReference type="Pfam" id="PF00881"/>
    </source>
</evidence>
<keyword evidence="4" id="KW-0288">FMN</keyword>
<sequence length="184" mass="20871">MKSFAELIENRRSIRQFSEEQLLPEDVQALMTAALRAPSGKNRQQTRYILVEDRDKLQVLSLMKQHGSRFLADAALAVVVLGSPMFSERWHEDAAIAATYIQLQAEDLGLGSCWCQVFGSLTPNGQEATQYVRNTLNIPYQLEVLCIIAIGHKAEHRDPRPASELKWENVFIGEYPDWESVSHD</sequence>
<dbReference type="Pfam" id="PF00881">
    <property type="entry name" value="Nitroreductase"/>
    <property type="match status" value="1"/>
</dbReference>
<evidence type="ECO:0000313" key="8">
    <source>
        <dbReference type="Proteomes" id="UP000030146"/>
    </source>
</evidence>
<keyword evidence="5" id="KW-0560">Oxidoreductase</keyword>
<dbReference type="PANTHER" id="PTHR43673">
    <property type="entry name" value="NAD(P)H NITROREDUCTASE YDGI-RELATED"/>
    <property type="match status" value="1"/>
</dbReference>
<proteinExistence type="inferred from homology"/>
<dbReference type="InterPro" id="IPR000415">
    <property type="entry name" value="Nitroreductase-like"/>
</dbReference>
<dbReference type="Proteomes" id="UP000030146">
    <property type="component" value="Unassembled WGS sequence"/>
</dbReference>
<evidence type="ECO:0000256" key="5">
    <source>
        <dbReference type="ARBA" id="ARBA00023002"/>
    </source>
</evidence>
<dbReference type="GeneID" id="57239251"/>
<dbReference type="SUPFAM" id="SSF55469">
    <property type="entry name" value="FMN-dependent nitroreductase-like"/>
    <property type="match status" value="1"/>
</dbReference>
<evidence type="ECO:0000256" key="2">
    <source>
        <dbReference type="ARBA" id="ARBA00007118"/>
    </source>
</evidence>
<dbReference type="CDD" id="cd02151">
    <property type="entry name" value="nitroreductase"/>
    <property type="match status" value="1"/>
</dbReference>
<evidence type="ECO:0000256" key="4">
    <source>
        <dbReference type="ARBA" id="ARBA00022643"/>
    </source>
</evidence>
<evidence type="ECO:0000256" key="3">
    <source>
        <dbReference type="ARBA" id="ARBA00022630"/>
    </source>
</evidence>
<organism evidence="7 8">
    <name type="scientific">Porphyromonas gulae</name>
    <dbReference type="NCBI Taxonomy" id="111105"/>
    <lineage>
        <taxon>Bacteria</taxon>
        <taxon>Pseudomonadati</taxon>
        <taxon>Bacteroidota</taxon>
        <taxon>Bacteroidia</taxon>
        <taxon>Bacteroidales</taxon>
        <taxon>Porphyromonadaceae</taxon>
        <taxon>Porphyromonas</taxon>
    </lineage>
</organism>
<dbReference type="AlphaFoldDB" id="A0A099WXB6"/>
<dbReference type="PATRIC" id="fig|111105.18.peg.2007"/>
<accession>A0A099WXB6</accession>
<reference evidence="7 8" key="1">
    <citation type="submission" date="2014-08" db="EMBL/GenBank/DDBJ databases">
        <title>Porphyromonas gulae strain:COT-052_OH3439 Genome sequencing.</title>
        <authorList>
            <person name="Wallis C."/>
            <person name="Deusch O."/>
            <person name="O'Flynn C."/>
            <person name="Davis I."/>
            <person name="Jospin G."/>
            <person name="Darling A.E."/>
            <person name="Coil D.A."/>
            <person name="Alexiev A."/>
            <person name="Horsfall A."/>
            <person name="Kirkwood N."/>
            <person name="Harris S."/>
            <person name="Eisen J.A."/>
        </authorList>
    </citation>
    <scope>NUCLEOTIDE SEQUENCE [LARGE SCALE GENOMIC DNA]</scope>
    <source>
        <strain evidence="8">COT-052 OH3439</strain>
    </source>
</reference>
<comment type="caution">
    <text evidence="7">The sequence shown here is derived from an EMBL/GenBank/DDBJ whole genome shotgun (WGS) entry which is preliminary data.</text>
</comment>